<accession>A0ABQ5JUB6</accession>
<organism evidence="3 4">
    <name type="scientific">Aduncisulcus paluster</name>
    <dbReference type="NCBI Taxonomy" id="2918883"/>
    <lineage>
        <taxon>Eukaryota</taxon>
        <taxon>Metamonada</taxon>
        <taxon>Carpediemonas-like organisms</taxon>
        <taxon>Aduncisulcus</taxon>
    </lineage>
</organism>
<sequence>MPSESNPSSSESSKRRSSKPASSDNPFELTCQKLDKRIKKSYKELKTRFQGKLFDEDSCLMDSSAIQKYLKSIVEQTPSMELLSSVLFQIDAKIDSMDECPVEKKKMAKLHRSLMDTIVVFNCFSAFVYDINNMYKTHAETIKERYPLFLGKLEKMFRKKEFSSLITYITEFLDVLIHAPRMSYYGFPLTPELKNSLLLRPSNHLSIRRSEPHDVLNMKYNEVEEIWDSFDGRLFGRYYDEGEDEIEVLRKLVRDTFDWPITSTISMPLFSIRAHETNRVFVIFRKLTNIVDSKRIPLEDLLSAKRVYPKIERTAKQFKSRRRSTASSPAAPAVNLGYACSTPDMSSIACSVAFKRFYSKLKKCPMKMMIGFDRDAVDECSRMDSSKSSQYPHIIPPYTLCIDKLSGCNVIDDAWSDLNEFLYKNRTLLSLDMCTGQVENICGKERKNIQMTRVEAIVKYVVDEEASKEKEREERFQELKEKYEKMIRDAKHQSKEIRRDLESKRKEITEMEEEKQQVEDDCAEKEGEICTLSKEINKLEIGMISKNRNLKRILSTLDDACGRLTESTMSYSEQLIRIEQQDNDLCQTESEVKKQNAQLTKQLDAIGKKRQKAIEEKKKHDKQSQKLEKKYEEDMKRLDDEKKAIDTRE</sequence>
<evidence type="ECO:0000256" key="1">
    <source>
        <dbReference type="SAM" id="Coils"/>
    </source>
</evidence>
<feature type="compositionally biased region" description="Basic and acidic residues" evidence="2">
    <location>
        <begin position="612"/>
        <end position="649"/>
    </location>
</feature>
<evidence type="ECO:0000313" key="4">
    <source>
        <dbReference type="Proteomes" id="UP001057375"/>
    </source>
</evidence>
<feature type="non-terminal residue" evidence="3">
    <location>
        <position position="649"/>
    </location>
</feature>
<keyword evidence="4" id="KW-1185">Reference proteome</keyword>
<evidence type="ECO:0000313" key="3">
    <source>
        <dbReference type="EMBL" id="GKT16327.1"/>
    </source>
</evidence>
<reference evidence="3" key="1">
    <citation type="submission" date="2022-03" db="EMBL/GenBank/DDBJ databases">
        <title>Draft genome sequence of Aduncisulcus paluster, a free-living microaerophilic Fornicata.</title>
        <authorList>
            <person name="Yuyama I."/>
            <person name="Kume K."/>
            <person name="Tamura T."/>
            <person name="Inagaki Y."/>
            <person name="Hashimoto T."/>
        </authorList>
    </citation>
    <scope>NUCLEOTIDE SEQUENCE</scope>
    <source>
        <strain evidence="3">NY0171</strain>
    </source>
</reference>
<keyword evidence="1" id="KW-0175">Coiled coil</keyword>
<feature type="coiled-coil region" evidence="1">
    <location>
        <begin position="462"/>
        <end position="528"/>
    </location>
</feature>
<name>A0ABQ5JUB6_9EUKA</name>
<comment type="caution">
    <text evidence="3">The sequence shown here is derived from an EMBL/GenBank/DDBJ whole genome shotgun (WGS) entry which is preliminary data.</text>
</comment>
<feature type="compositionally biased region" description="Low complexity" evidence="2">
    <location>
        <begin position="1"/>
        <end position="11"/>
    </location>
</feature>
<gene>
    <name evidence="3" type="ORF">ADUPG1_010895</name>
</gene>
<evidence type="ECO:0000256" key="2">
    <source>
        <dbReference type="SAM" id="MobiDB-lite"/>
    </source>
</evidence>
<feature type="region of interest" description="Disordered" evidence="2">
    <location>
        <begin position="611"/>
        <end position="649"/>
    </location>
</feature>
<feature type="region of interest" description="Disordered" evidence="2">
    <location>
        <begin position="1"/>
        <end position="28"/>
    </location>
</feature>
<protein>
    <submittedName>
        <fullName evidence="3">Uncharacterized protein</fullName>
    </submittedName>
</protein>
<dbReference type="EMBL" id="BQXS01011749">
    <property type="protein sequence ID" value="GKT16327.1"/>
    <property type="molecule type" value="Genomic_DNA"/>
</dbReference>
<dbReference type="Proteomes" id="UP001057375">
    <property type="component" value="Unassembled WGS sequence"/>
</dbReference>
<proteinExistence type="predicted"/>